<evidence type="ECO:0000313" key="4">
    <source>
        <dbReference type="EMBL" id="CAB4338720.1"/>
    </source>
</evidence>
<dbReference type="Pfam" id="PF00704">
    <property type="entry name" value="Glyco_hydro_18"/>
    <property type="match status" value="1"/>
</dbReference>
<dbReference type="PANTHER" id="PTHR46066">
    <property type="entry name" value="CHITINASE DOMAIN-CONTAINING PROTEIN 1 FAMILY MEMBER"/>
    <property type="match status" value="1"/>
</dbReference>
<keyword evidence="2" id="KW-0326">Glycosidase</keyword>
<organism evidence="4">
    <name type="scientific">freshwater metagenome</name>
    <dbReference type="NCBI Taxonomy" id="449393"/>
    <lineage>
        <taxon>unclassified sequences</taxon>
        <taxon>metagenomes</taxon>
        <taxon>ecological metagenomes</taxon>
    </lineage>
</organism>
<proteinExistence type="predicted"/>
<keyword evidence="1" id="KW-0378">Hydrolase</keyword>
<evidence type="ECO:0000259" key="3">
    <source>
        <dbReference type="PROSITE" id="PS51910"/>
    </source>
</evidence>
<protein>
    <submittedName>
        <fullName evidence="4">Unannotated protein</fullName>
    </submittedName>
</protein>
<dbReference type="SUPFAM" id="SSF51445">
    <property type="entry name" value="(Trans)glycosidases"/>
    <property type="match status" value="1"/>
</dbReference>
<dbReference type="PROSITE" id="PS01095">
    <property type="entry name" value="GH18_1"/>
    <property type="match status" value="1"/>
</dbReference>
<dbReference type="PROSITE" id="PS51910">
    <property type="entry name" value="GH18_2"/>
    <property type="match status" value="1"/>
</dbReference>
<dbReference type="Gene3D" id="3.20.20.80">
    <property type="entry name" value="Glycosidases"/>
    <property type="match status" value="1"/>
</dbReference>
<dbReference type="InterPro" id="IPR011583">
    <property type="entry name" value="Chitinase_II/V-like_cat"/>
</dbReference>
<evidence type="ECO:0000256" key="1">
    <source>
        <dbReference type="ARBA" id="ARBA00022801"/>
    </source>
</evidence>
<dbReference type="InterPro" id="IPR001579">
    <property type="entry name" value="Glyco_hydro_18_chit_AS"/>
</dbReference>
<evidence type="ECO:0000256" key="2">
    <source>
        <dbReference type="ARBA" id="ARBA00023295"/>
    </source>
</evidence>
<reference evidence="4" key="1">
    <citation type="submission" date="2020-05" db="EMBL/GenBank/DDBJ databases">
        <authorList>
            <person name="Chiriac C."/>
            <person name="Salcher M."/>
            <person name="Ghai R."/>
            <person name="Kavagutti S V."/>
        </authorList>
    </citation>
    <scope>NUCLEOTIDE SEQUENCE</scope>
</reference>
<dbReference type="GO" id="GO:0008061">
    <property type="term" value="F:chitin binding"/>
    <property type="evidence" value="ECO:0007669"/>
    <property type="project" value="InterPro"/>
</dbReference>
<dbReference type="InterPro" id="IPR017853">
    <property type="entry name" value="GH"/>
</dbReference>
<name>A0A6J5ZEB2_9ZZZZ</name>
<dbReference type="PANTHER" id="PTHR46066:SF2">
    <property type="entry name" value="CHITINASE DOMAIN-CONTAINING PROTEIN 1"/>
    <property type="match status" value="1"/>
</dbReference>
<accession>A0A6J5ZEB2</accession>
<sequence>MKMSKFKYSAVSTALIFSLLTATVILAPSSSAQEAVPRKILTGWIPYYSMKTALPAVLNNADLIKEVMPFWYTLKYSAKSKTVGITDLYTPANPSIPMSQPLAALRGANLQIIPTITDGTAKGVLADLLKSPASTKQIVTAIMNLIQVNNFDGIDIDFEGFAFVDGNKTWKATAPLWANFIKELSIQMRAQNKVLSVSTPYVLNPADKQKGYYVYAWADIAPHIDKLRIMTYDYSVSKVGPIGPITWAERTVKYAVSIMPASKVFVGVPGFGRDWVTAVSGVCPSNVANSVKVGAKAATFVMRNAVSLAATYGATPTYNEQFGEMTFTYQKVYNGTTASGLSTSCTATRTAWYQDTRGWALRAALVTKYRIGGITSWTFGMEEPLAMESIRTVAKEIAPDQVNVTASVDKTEINYGEAIAIDSTFAIKDKSPLVNVPVRIEAKSAADETWRLLTTATTDAEGKIAKSLILGKSTTLRLYTESSWERSEGISQEISINVLRRIVINPPTSIKSGKAFILEGSARPKVAGSEVVLEKLVNNEWTVLDESGITDSNGMFSFELPAQSRSILTLRVSLREDADWTLVTGQTFNIIIR</sequence>
<dbReference type="AlphaFoldDB" id="A0A6J5ZEB2"/>
<dbReference type="InterPro" id="IPR001223">
    <property type="entry name" value="Glyco_hydro18_cat"/>
</dbReference>
<feature type="domain" description="GH18" evidence="3">
    <location>
        <begin position="38"/>
        <end position="396"/>
    </location>
</feature>
<dbReference type="EMBL" id="CAESAB010000026">
    <property type="protein sequence ID" value="CAB4338720.1"/>
    <property type="molecule type" value="Genomic_DNA"/>
</dbReference>
<dbReference type="GO" id="GO:0005975">
    <property type="term" value="P:carbohydrate metabolic process"/>
    <property type="evidence" value="ECO:0007669"/>
    <property type="project" value="InterPro"/>
</dbReference>
<dbReference type="Gene3D" id="3.10.50.10">
    <property type="match status" value="1"/>
</dbReference>
<dbReference type="GO" id="GO:0004553">
    <property type="term" value="F:hydrolase activity, hydrolyzing O-glycosyl compounds"/>
    <property type="evidence" value="ECO:0007669"/>
    <property type="project" value="InterPro"/>
</dbReference>
<dbReference type="SMART" id="SM00636">
    <property type="entry name" value="Glyco_18"/>
    <property type="match status" value="1"/>
</dbReference>
<dbReference type="InterPro" id="IPR029070">
    <property type="entry name" value="Chitinase_insertion_sf"/>
</dbReference>
<gene>
    <name evidence="4" type="ORF">UFOPK3820_00778</name>
</gene>